<dbReference type="PANTHER" id="PTHR10151:SF120">
    <property type="entry name" value="BIS(5'-ADENOSYL)-TRIPHOSPHATASE"/>
    <property type="match status" value="1"/>
</dbReference>
<dbReference type="PANTHER" id="PTHR10151">
    <property type="entry name" value="ECTONUCLEOTIDE PYROPHOSPHATASE/PHOSPHODIESTERASE"/>
    <property type="match status" value="1"/>
</dbReference>
<dbReference type="Proteomes" id="UP000053911">
    <property type="component" value="Unassembled WGS sequence"/>
</dbReference>
<dbReference type="EMBL" id="LGFD01000041">
    <property type="protein sequence ID" value="KUK17001.1"/>
    <property type="molecule type" value="Genomic_DNA"/>
</dbReference>
<dbReference type="SUPFAM" id="SSF53649">
    <property type="entry name" value="Alkaline phosphatase-like"/>
    <property type="match status" value="1"/>
</dbReference>
<dbReference type="RefSeq" id="WP_283217862.1">
    <property type="nucleotide sequence ID" value="NZ_LGFD01000041.1"/>
</dbReference>
<reference evidence="2" key="1">
    <citation type="journal article" date="2015" name="MBio">
        <title>Genome-Resolved Metagenomic Analysis Reveals Roles for Candidate Phyla and Other Microbial Community Members in Biogeochemical Transformations in Oil Reservoirs.</title>
        <authorList>
            <person name="Hu P."/>
            <person name="Tom L."/>
            <person name="Singh A."/>
            <person name="Thomas B.C."/>
            <person name="Baker B.J."/>
            <person name="Piceno Y.M."/>
            <person name="Andersen G.L."/>
            <person name="Banfield J.F."/>
        </authorList>
    </citation>
    <scope>NUCLEOTIDE SEQUENCE [LARGE SCALE GENOMIC DNA]</scope>
</reference>
<dbReference type="PATRIC" id="fig|172049.5.peg.1344"/>
<gene>
    <name evidence="1" type="ORF">XD54_1710</name>
</gene>
<evidence type="ECO:0000313" key="2">
    <source>
        <dbReference type="Proteomes" id="UP000053911"/>
    </source>
</evidence>
<comment type="caution">
    <text evidence="1">The sequence shown here is derived from an EMBL/GenBank/DDBJ whole genome shotgun (WGS) entry which is preliminary data.</text>
</comment>
<accession>A0A124FF55</accession>
<dbReference type="Gene3D" id="3.40.720.10">
    <property type="entry name" value="Alkaline Phosphatase, subunit A"/>
    <property type="match status" value="2"/>
</dbReference>
<name>A0A124FF55_9EURY</name>
<organism evidence="1 2">
    <name type="scientific">Thermococcus sibiricus</name>
    <dbReference type="NCBI Taxonomy" id="172049"/>
    <lineage>
        <taxon>Archaea</taxon>
        <taxon>Methanobacteriati</taxon>
        <taxon>Methanobacteriota</taxon>
        <taxon>Thermococci</taxon>
        <taxon>Thermococcales</taxon>
        <taxon>Thermococcaceae</taxon>
        <taxon>Thermococcus</taxon>
    </lineage>
</organism>
<dbReference type="InterPro" id="IPR002591">
    <property type="entry name" value="Phosphodiest/P_Trfase"/>
</dbReference>
<evidence type="ECO:0000313" key="1">
    <source>
        <dbReference type="EMBL" id="KUK17001.1"/>
    </source>
</evidence>
<sequence>MSTNKRSKVLIIGIDSMDRLLLEQYLEDLPTFREVKEKTPPLNMKSVFPPDSDTAWASIYTGLYPTKHGVVTFVDPLEKSLKIQTEESDANKIRGKTFWDYLTKKRHFSVILLPHIAYPPWEINGIFVSRSRVKDDVKSQSPDLPIRFDLSRLNPPKGVPKKDTKTLRSLVKKYKELVKNETNFFEKMIKNTDWNLFFAYSSALDAIQHYFWSYCDPTDPAYPGKNEFETVIREFYMLYDNLVRRLLNHIDENTIVLILSDHGHTKRPEFVVNLNKILKDLGLLSTSQNVTSTTLDRIKEITAYLVSKYNLGWIASKVLRFFPSVKDVYSKPSSIDWENTIAYTTDMSGIKSYTYGGIIINKNLLKNVEEYEKIREYIINNLSFILHPETGENLVEWVIKRESLYGDGEYLHLYPDILVQLKEGFGIGHKATGPLITKAHTSNIVPGSHRGDTPILFVYSPDKKINVSKKDVELVDIAPTILDLFGIDWRNYNMDGKSILLR</sequence>
<dbReference type="Pfam" id="PF01663">
    <property type="entry name" value="Phosphodiest"/>
    <property type="match status" value="1"/>
</dbReference>
<proteinExistence type="predicted"/>
<dbReference type="InterPro" id="IPR017850">
    <property type="entry name" value="Alkaline_phosphatase_core_sf"/>
</dbReference>
<protein>
    <submittedName>
        <fullName evidence="1">Type I phosphodiesterase / nucleotide pyrophosphatase</fullName>
    </submittedName>
</protein>
<dbReference type="GO" id="GO:0016787">
    <property type="term" value="F:hydrolase activity"/>
    <property type="evidence" value="ECO:0007669"/>
    <property type="project" value="UniProtKB-ARBA"/>
</dbReference>
<dbReference type="AlphaFoldDB" id="A0A124FF55"/>